<evidence type="ECO:0000256" key="3">
    <source>
        <dbReference type="SAM" id="MobiDB-lite"/>
    </source>
</evidence>
<dbReference type="Gene3D" id="3.40.630.10">
    <property type="entry name" value="Zn peptidases"/>
    <property type="match status" value="1"/>
</dbReference>
<evidence type="ECO:0000259" key="4">
    <source>
        <dbReference type="Pfam" id="PF04389"/>
    </source>
</evidence>
<dbReference type="GO" id="GO:0008235">
    <property type="term" value="F:metalloexopeptidase activity"/>
    <property type="evidence" value="ECO:0007669"/>
    <property type="project" value="InterPro"/>
</dbReference>
<feature type="region of interest" description="Disordered" evidence="3">
    <location>
        <begin position="120"/>
        <end position="186"/>
    </location>
</feature>
<reference evidence="5" key="2">
    <citation type="journal article" date="2022" name="Res Sq">
        <title>Comparative Genomics Reveals Insights into the Divergent Evolution of Astigmatic Mites and Household Pest Adaptations.</title>
        <authorList>
            <person name="Xiong Q."/>
            <person name="Wan A.T.-Y."/>
            <person name="Liu X.-Y."/>
            <person name="Fung C.S.-H."/>
            <person name="Xiao X."/>
            <person name="Malainual N."/>
            <person name="Hou J."/>
            <person name="Wang L."/>
            <person name="Wang M."/>
            <person name="Yang K."/>
            <person name="Cui Y."/>
            <person name="Leung E."/>
            <person name="Nong W."/>
            <person name="Shin S.-K."/>
            <person name="Au S."/>
            <person name="Jeong K.Y."/>
            <person name="Chew F.T."/>
            <person name="Hui J."/>
            <person name="Leung T.F."/>
            <person name="Tungtrongchitr A."/>
            <person name="Zhong N."/>
            <person name="Liu Z."/>
            <person name="Tsui S."/>
        </authorList>
    </citation>
    <scope>NUCLEOTIDE SEQUENCE</scope>
    <source>
        <strain evidence="5">Derf</strain>
        <tissue evidence="5">Whole organism</tissue>
    </source>
</reference>
<feature type="domain" description="Peptidase M28" evidence="4">
    <location>
        <begin position="308"/>
        <end position="410"/>
    </location>
</feature>
<dbReference type="GO" id="GO:0006508">
    <property type="term" value="P:proteolysis"/>
    <property type="evidence" value="ECO:0007669"/>
    <property type="project" value="InterPro"/>
</dbReference>
<gene>
    <name evidence="5" type="ORF">DERF_014111</name>
</gene>
<dbReference type="InterPro" id="IPR045175">
    <property type="entry name" value="M28_fam"/>
</dbReference>
<dbReference type="InterPro" id="IPR007484">
    <property type="entry name" value="Peptidase_M28"/>
</dbReference>
<proteinExistence type="inferred from homology"/>
<dbReference type="EMBL" id="ASGP02000008">
    <property type="protein sequence ID" value="KAH9493359.1"/>
    <property type="molecule type" value="Genomic_DNA"/>
</dbReference>
<evidence type="ECO:0000256" key="2">
    <source>
        <dbReference type="ARBA" id="ARBA00005634"/>
    </source>
</evidence>
<dbReference type="Pfam" id="PF04389">
    <property type="entry name" value="Peptidase_M28"/>
    <property type="match status" value="1"/>
</dbReference>
<protein>
    <recommendedName>
        <fullName evidence="4">Peptidase M28 domain-containing protein</fullName>
    </recommendedName>
</protein>
<dbReference type="PANTHER" id="PTHR12147">
    <property type="entry name" value="METALLOPEPTIDASE M28 FAMILY MEMBER"/>
    <property type="match status" value="1"/>
</dbReference>
<comment type="cofactor">
    <cofactor evidence="1">
        <name>Zn(2+)</name>
        <dbReference type="ChEBI" id="CHEBI:29105"/>
    </cofactor>
</comment>
<dbReference type="Proteomes" id="UP000790347">
    <property type="component" value="Unassembled WGS sequence"/>
</dbReference>
<name>A0A922HGW2_DERFA</name>
<evidence type="ECO:0000256" key="1">
    <source>
        <dbReference type="ARBA" id="ARBA00001947"/>
    </source>
</evidence>
<feature type="compositionally biased region" description="Low complexity" evidence="3">
    <location>
        <begin position="134"/>
        <end position="152"/>
    </location>
</feature>
<organism evidence="5 6">
    <name type="scientific">Dermatophagoides farinae</name>
    <name type="common">American house dust mite</name>
    <dbReference type="NCBI Taxonomy" id="6954"/>
    <lineage>
        <taxon>Eukaryota</taxon>
        <taxon>Metazoa</taxon>
        <taxon>Ecdysozoa</taxon>
        <taxon>Arthropoda</taxon>
        <taxon>Chelicerata</taxon>
        <taxon>Arachnida</taxon>
        <taxon>Acari</taxon>
        <taxon>Acariformes</taxon>
        <taxon>Sarcoptiformes</taxon>
        <taxon>Astigmata</taxon>
        <taxon>Psoroptidia</taxon>
        <taxon>Analgoidea</taxon>
        <taxon>Pyroglyphidae</taxon>
        <taxon>Dermatophagoidinae</taxon>
        <taxon>Dermatophagoides</taxon>
    </lineage>
</organism>
<dbReference type="SUPFAM" id="SSF53187">
    <property type="entry name" value="Zn-dependent exopeptidases"/>
    <property type="match status" value="1"/>
</dbReference>
<sequence length="578" mass="67095">MNLIMKFIDDGHHHRFLPSTTMKSIIILSLMMATICSSQFYSSRHHHRHRQPEGWNVMDWWHDNIREDLYTTFNQSIDSLVADAPMGRFVQLKIDDDDHDLQSEESSQIIQRRLDDDLDMAESSEENVSQLKFSTTTTSPKPPTQQQQSNQTGKRKSEQQKRRFPINMDKMNRKWKSRAGGGGESINNMKARQIMHMNRFDDYHGKQFDGESRIRPQFETSSSSSSSSSSYVPRASKISIKSFFFEYFTQIRTNLYDSHVYGNLKRSLRAKFIEYGLQTAIQPFFYPKRNDKGHNIVAVFPSIYRNTSKQHLDNILVIGAHYDTVARSPGVEDNGSGCVAVMELARLLHQHRCRLNTTIMFVLFDMEEDGLIGSKHFVKNYLIPIVNGKHRLPIKGAIIMDMLLEYDPTIGSQLVHGIGNYLPQWRDRVRQNQFRGDFTAVWARRDVDTGLFETLQSNWLNEHKYKLFLMDIPLPKLGRHLTNGLESKKLAPYSTFLRSDHSSFWYPHSIKNETINAILLTDLGPWRRRVSNKYHSSMDNSKLLSRSNLLFLKNSIDSIMKTILDIGDGYCHQEIKKK</sequence>
<accession>A0A922HGW2</accession>
<evidence type="ECO:0000313" key="6">
    <source>
        <dbReference type="Proteomes" id="UP000790347"/>
    </source>
</evidence>
<evidence type="ECO:0000313" key="5">
    <source>
        <dbReference type="EMBL" id="KAH9493359.1"/>
    </source>
</evidence>
<keyword evidence="6" id="KW-1185">Reference proteome</keyword>
<comment type="similarity">
    <text evidence="2">Belongs to the peptidase M28 family. M28B subfamily.</text>
</comment>
<dbReference type="PANTHER" id="PTHR12147:SF26">
    <property type="entry name" value="PEPTIDASE M28 DOMAIN-CONTAINING PROTEIN"/>
    <property type="match status" value="1"/>
</dbReference>
<comment type="caution">
    <text evidence="5">The sequence shown here is derived from an EMBL/GenBank/DDBJ whole genome shotgun (WGS) entry which is preliminary data.</text>
</comment>
<reference evidence="5" key="1">
    <citation type="submission" date="2013-05" db="EMBL/GenBank/DDBJ databases">
        <authorList>
            <person name="Yim A.K.Y."/>
            <person name="Chan T.F."/>
            <person name="Ji K.M."/>
            <person name="Liu X.Y."/>
            <person name="Zhou J.W."/>
            <person name="Li R.Q."/>
            <person name="Yang K.Y."/>
            <person name="Li J."/>
            <person name="Li M."/>
            <person name="Law P.T.W."/>
            <person name="Wu Y.L."/>
            <person name="Cai Z.L."/>
            <person name="Qin H."/>
            <person name="Bao Y."/>
            <person name="Leung R.K.K."/>
            <person name="Ng P.K.S."/>
            <person name="Zou J."/>
            <person name="Zhong X.J."/>
            <person name="Ran P.X."/>
            <person name="Zhong N.S."/>
            <person name="Liu Z.G."/>
            <person name="Tsui S.K.W."/>
        </authorList>
    </citation>
    <scope>NUCLEOTIDE SEQUENCE</scope>
    <source>
        <strain evidence="5">Derf</strain>
        <tissue evidence="5">Whole organism</tissue>
    </source>
</reference>
<dbReference type="AlphaFoldDB" id="A0A922HGW2"/>